<dbReference type="PIRSF" id="PIRSF016907">
    <property type="entry name" value="Kin_ATP-NAD"/>
    <property type="match status" value="1"/>
</dbReference>
<name>A0ABT1CSV5_9HYPH</name>
<organism evidence="1 2">
    <name type="scientific">Hoeflea alexandrii</name>
    <dbReference type="NCBI Taxonomy" id="288436"/>
    <lineage>
        <taxon>Bacteria</taxon>
        <taxon>Pseudomonadati</taxon>
        <taxon>Pseudomonadota</taxon>
        <taxon>Alphaproteobacteria</taxon>
        <taxon>Hyphomicrobiales</taxon>
        <taxon>Rhizobiaceae</taxon>
        <taxon>Hoeflea</taxon>
    </lineage>
</organism>
<dbReference type="Proteomes" id="UP001320715">
    <property type="component" value="Unassembled WGS sequence"/>
</dbReference>
<protein>
    <recommendedName>
        <fullName evidence="3">ATP-NAD kinase</fullName>
    </recommendedName>
</protein>
<gene>
    <name evidence="1" type="ORF">GTW23_13905</name>
</gene>
<accession>A0ABT1CSV5</accession>
<dbReference type="SUPFAM" id="SSF111331">
    <property type="entry name" value="NAD kinase/diacylglycerol kinase-like"/>
    <property type="match status" value="1"/>
</dbReference>
<dbReference type="InterPro" id="IPR039065">
    <property type="entry name" value="AcoX-like"/>
</dbReference>
<dbReference type="PANTHER" id="PTHR40697">
    <property type="entry name" value="ACETOIN CATABOLISM PROTEIN X"/>
    <property type="match status" value="1"/>
</dbReference>
<comment type="caution">
    <text evidence="1">The sequence shown here is derived from an EMBL/GenBank/DDBJ whole genome shotgun (WGS) entry which is preliminary data.</text>
</comment>
<dbReference type="InterPro" id="IPR016064">
    <property type="entry name" value="NAD/diacylglycerol_kinase_sf"/>
</dbReference>
<sequence>MQIGVIVNPIAGMGGTVGLKGTDGPDAVAEALRRGAEAQSGPRARRALAILAKRCPRARLRVAAGSLGQCWASDLGLDLDVVSAGPPTGTARDTREAIAVLGAVDMVVFAGGDGTARDVAGALSSGAGMLGIPCGVKMHSGVFAVSPESAGHILADLVEGNGRAGWTDEAEVMDIDEVALRAGRLAPRLYGLARVPVVANRMQAAKGGPRRDSAAALAAAAHECARACEPGALYIVGPGSSAGAFARALGHEPTLLGVDVFRDGECLVQDATAPRIESFLDDRPVRIVLGVTGQQGFLLGRGNQQISADVIRRAGREGLRVLATEDKLSTLSAAALFVDTGDPDLDQELAGFIRVQTDRGRFMMMRVVAS</sequence>
<proteinExistence type="predicted"/>
<dbReference type="InterPro" id="IPR011386">
    <property type="entry name" value="Put_ATP-NAD_kin"/>
</dbReference>
<dbReference type="InterPro" id="IPR002504">
    <property type="entry name" value="NADK"/>
</dbReference>
<evidence type="ECO:0008006" key="3">
    <source>
        <dbReference type="Google" id="ProtNLM"/>
    </source>
</evidence>
<dbReference type="RefSeq" id="WP_252916184.1">
    <property type="nucleotide sequence ID" value="NZ_JAAAML010000002.1"/>
</dbReference>
<evidence type="ECO:0000313" key="1">
    <source>
        <dbReference type="EMBL" id="MCO6409274.1"/>
    </source>
</evidence>
<dbReference type="EMBL" id="JAAAML010000002">
    <property type="protein sequence ID" value="MCO6409274.1"/>
    <property type="molecule type" value="Genomic_DNA"/>
</dbReference>
<dbReference type="Pfam" id="PF01513">
    <property type="entry name" value="NAD_kinase"/>
    <property type="match status" value="1"/>
</dbReference>
<dbReference type="Pfam" id="PF20143">
    <property type="entry name" value="NAD_kinase_C"/>
    <property type="match status" value="1"/>
</dbReference>
<reference evidence="1 2" key="1">
    <citation type="submission" date="2020-01" db="EMBL/GenBank/DDBJ databases">
        <title>Genomes of bacteria type strains.</title>
        <authorList>
            <person name="Chen J."/>
            <person name="Zhu S."/>
            <person name="Yang J."/>
        </authorList>
    </citation>
    <scope>NUCLEOTIDE SEQUENCE [LARGE SCALE GENOMIC DNA]</scope>
    <source>
        <strain evidence="1 2">DSM 16655</strain>
    </source>
</reference>
<keyword evidence="2" id="KW-1185">Reference proteome</keyword>
<evidence type="ECO:0000313" key="2">
    <source>
        <dbReference type="Proteomes" id="UP001320715"/>
    </source>
</evidence>
<dbReference type="PANTHER" id="PTHR40697:SF2">
    <property type="entry name" value="ATP-NAD KINASE-RELATED"/>
    <property type="match status" value="1"/>
</dbReference>